<evidence type="ECO:0000256" key="4">
    <source>
        <dbReference type="ARBA" id="ARBA00022801"/>
    </source>
</evidence>
<comment type="caution">
    <text evidence="9">Lacks conserved residue(s) required for the propagation of feature annotation.</text>
</comment>
<dbReference type="OrthoDB" id="527990at2759"/>
<feature type="binding site" evidence="8">
    <location>
        <position position="221"/>
    </location>
    <ligand>
        <name>Zn(2+)</name>
        <dbReference type="ChEBI" id="CHEBI:29105"/>
        <note>catalytic</note>
    </ligand>
</feature>
<keyword evidence="5 8" id="KW-0862">Zinc</keyword>
<dbReference type="PROSITE" id="PS00022">
    <property type="entry name" value="EGF_1"/>
    <property type="match status" value="1"/>
</dbReference>
<feature type="disulfide bond" evidence="9">
    <location>
        <begin position="524"/>
        <end position="534"/>
    </location>
</feature>
<keyword evidence="9" id="KW-0245">EGF-like domain</keyword>
<evidence type="ECO:0000313" key="15">
    <source>
        <dbReference type="Proteomes" id="UP000316726"/>
    </source>
</evidence>
<feature type="signal peptide" evidence="12">
    <location>
        <begin position="1"/>
        <end position="31"/>
    </location>
</feature>
<evidence type="ECO:0000259" key="13">
    <source>
        <dbReference type="PROSITE" id="PS50026"/>
    </source>
</evidence>
<keyword evidence="11" id="KW-0472">Membrane</keyword>
<organism evidence="14 15">
    <name type="scientific">Chloropicon primus</name>
    <dbReference type="NCBI Taxonomy" id="1764295"/>
    <lineage>
        <taxon>Eukaryota</taxon>
        <taxon>Viridiplantae</taxon>
        <taxon>Chlorophyta</taxon>
        <taxon>Chloropicophyceae</taxon>
        <taxon>Chloropicales</taxon>
        <taxon>Chloropicaceae</taxon>
        <taxon>Chloropicon</taxon>
    </lineage>
</organism>
<dbReference type="PROSITE" id="PS50026">
    <property type="entry name" value="EGF_3"/>
    <property type="match status" value="1"/>
</dbReference>
<comment type="cofactor">
    <cofactor evidence="8">
        <name>Zn(2+)</name>
        <dbReference type="ChEBI" id="CHEBI:29105"/>
    </cofactor>
    <text evidence="8">Binds 1 zinc ion per subunit.</text>
</comment>
<dbReference type="PROSITE" id="PS01186">
    <property type="entry name" value="EGF_2"/>
    <property type="match status" value="1"/>
</dbReference>
<gene>
    <name evidence="14" type="ORF">A3770_02p10970</name>
</gene>
<dbReference type="Gene3D" id="3.10.170.20">
    <property type="match status" value="1"/>
</dbReference>
<feature type="region of interest" description="Disordered" evidence="10">
    <location>
        <begin position="641"/>
        <end position="673"/>
    </location>
</feature>
<evidence type="ECO:0000256" key="2">
    <source>
        <dbReference type="ARBA" id="ARBA00022670"/>
    </source>
</evidence>
<evidence type="ECO:0000313" key="14">
    <source>
        <dbReference type="EMBL" id="QDZ18579.1"/>
    </source>
</evidence>
<feature type="transmembrane region" description="Helical" evidence="11">
    <location>
        <begin position="611"/>
        <end position="633"/>
    </location>
</feature>
<dbReference type="GO" id="GO:0016020">
    <property type="term" value="C:membrane"/>
    <property type="evidence" value="ECO:0007669"/>
    <property type="project" value="InterPro"/>
</dbReference>
<evidence type="ECO:0000256" key="1">
    <source>
        <dbReference type="ARBA" id="ARBA00005860"/>
    </source>
</evidence>
<keyword evidence="11" id="KW-0812">Transmembrane</keyword>
<comment type="similarity">
    <text evidence="1">Belongs to the peptidase M8 family.</text>
</comment>
<evidence type="ECO:0000256" key="11">
    <source>
        <dbReference type="SAM" id="Phobius"/>
    </source>
</evidence>
<dbReference type="InterPro" id="IPR000742">
    <property type="entry name" value="EGF"/>
</dbReference>
<dbReference type="GO" id="GO:0006508">
    <property type="term" value="P:proteolysis"/>
    <property type="evidence" value="ECO:0007669"/>
    <property type="project" value="UniProtKB-KW"/>
</dbReference>
<dbReference type="PANTHER" id="PTHR10942:SF0">
    <property type="entry name" value="LEISHMANOLYSIN-LIKE PEPTIDASE"/>
    <property type="match status" value="1"/>
</dbReference>
<evidence type="ECO:0000256" key="7">
    <source>
        <dbReference type="PIRSR" id="PIRSR601577-1"/>
    </source>
</evidence>
<dbReference type="InterPro" id="IPR001577">
    <property type="entry name" value="Peptidase_M8"/>
</dbReference>
<evidence type="ECO:0000256" key="9">
    <source>
        <dbReference type="PROSITE-ProRule" id="PRU00076"/>
    </source>
</evidence>
<dbReference type="SUPFAM" id="SSF55486">
    <property type="entry name" value="Metalloproteases ('zincins'), catalytic domain"/>
    <property type="match status" value="1"/>
</dbReference>
<dbReference type="GO" id="GO:0005737">
    <property type="term" value="C:cytoplasm"/>
    <property type="evidence" value="ECO:0007669"/>
    <property type="project" value="TreeGrafter"/>
</dbReference>
<keyword evidence="4" id="KW-0378">Hydrolase</keyword>
<evidence type="ECO:0000256" key="5">
    <source>
        <dbReference type="ARBA" id="ARBA00022833"/>
    </source>
</evidence>
<dbReference type="EMBL" id="CP031035">
    <property type="protein sequence ID" value="QDZ18579.1"/>
    <property type="molecule type" value="Genomic_DNA"/>
</dbReference>
<feature type="active site" evidence="7">
    <location>
        <position position="218"/>
    </location>
</feature>
<keyword evidence="11" id="KW-1133">Transmembrane helix</keyword>
<dbReference type="GO" id="GO:0004222">
    <property type="term" value="F:metalloendopeptidase activity"/>
    <property type="evidence" value="ECO:0007669"/>
    <property type="project" value="InterPro"/>
</dbReference>
<name>A0A5B8MDS3_9CHLO</name>
<dbReference type="Gene3D" id="2.10.25.10">
    <property type="entry name" value="Laminin"/>
    <property type="match status" value="1"/>
</dbReference>
<keyword evidence="12" id="KW-0732">Signal</keyword>
<dbReference type="Gene3D" id="3.90.132.10">
    <property type="entry name" value="Leishmanolysin , domain 2"/>
    <property type="match status" value="1"/>
</dbReference>
<keyword evidence="15" id="KW-1185">Reference proteome</keyword>
<dbReference type="STRING" id="1764295.A0A5B8MDS3"/>
<feature type="binding site" evidence="8">
    <location>
        <position position="292"/>
    </location>
    <ligand>
        <name>Zn(2+)</name>
        <dbReference type="ChEBI" id="CHEBI:29105"/>
        <note>catalytic</note>
    </ligand>
</feature>
<keyword evidence="9" id="KW-1015">Disulfide bond</keyword>
<protein>
    <submittedName>
        <fullName evidence="14">Zinc metallopeptidase</fullName>
    </submittedName>
</protein>
<evidence type="ECO:0000256" key="8">
    <source>
        <dbReference type="PIRSR" id="PIRSR601577-2"/>
    </source>
</evidence>
<dbReference type="GO" id="GO:0046872">
    <property type="term" value="F:metal ion binding"/>
    <property type="evidence" value="ECO:0007669"/>
    <property type="project" value="UniProtKB-KW"/>
</dbReference>
<accession>A0A5B8MDS3</accession>
<proteinExistence type="inferred from homology"/>
<feature type="disulfide bond" evidence="9">
    <location>
        <begin position="545"/>
        <end position="554"/>
    </location>
</feature>
<keyword evidence="2" id="KW-0645">Protease</keyword>
<dbReference type="PANTHER" id="PTHR10942">
    <property type="entry name" value="LEISHMANOLYSIN-LIKE PEPTIDASE"/>
    <property type="match status" value="1"/>
</dbReference>
<keyword evidence="6 8" id="KW-0482">Metalloprotease</keyword>
<feature type="chain" id="PRO_5023014286" evidence="12">
    <location>
        <begin position="32"/>
        <end position="693"/>
    </location>
</feature>
<evidence type="ECO:0000256" key="12">
    <source>
        <dbReference type="SAM" id="SignalP"/>
    </source>
</evidence>
<sequence length="693" mass="74297">MNAHHSGRCLRPGVVFALALALALLVPIAMGADDGALGVHYEYQVEVPSNQRETLEKALGIVSRWLGENLQVKRPEGTASLFLEPQCTRFVTWSGAVNRKECLDYSLSSCGKAEVNPQLYRPREVCDPTRPRNCETVGRGNPGAPAGAQLVVYVTSSPSPGCSQGDEVGELASAVYCTRSSVDDRPTSGNVNICPETLQKAASSERELYRLADTLLHEHFHLLGFNPGLFPDFVGEDGSRIGEDKVVRRQEGGQTSIITPRVVAAARQHFGCDTLDAVPLERSGGTGTAGGHWPADLFGDREIMVPTIALTRAVVSDMTLALIEDSGWYRSLKNSSLGYLSFNRDVGCLAGNGFCDAEASSEYYCKDDGRASFCSPDHYSVGACERATDAQCSMVKSFGNMICRDEAADAQSTLGYDPKDWAQRYGESSRCLPIASEPYEWRNDVNQFSYTLMGLGGSGGCFNVRCDRSRGTEDLRIMVRGPDGQETECREGGYVDAKALSNGLQSGKIGPCPSAKAFCSNLGCPSDCSARGDCFNPNGEAECRCYLGFKGESCNNLMEETDTVFPAGARNVTASAPTAPPLEMDAMASEEPQDSGIEEAESGGANIPWKVVAVGCVVLVGALALVITFWLIARRFKSTPRGRGRGRGGGTQMQHLSLSETAEAPEESNDLDGGIVGVHAHRLLYGTSIKVDV</sequence>
<dbReference type="Proteomes" id="UP000316726">
    <property type="component" value="Chromosome 2"/>
</dbReference>
<evidence type="ECO:0000256" key="6">
    <source>
        <dbReference type="ARBA" id="ARBA00023049"/>
    </source>
</evidence>
<evidence type="ECO:0000256" key="10">
    <source>
        <dbReference type="SAM" id="MobiDB-lite"/>
    </source>
</evidence>
<feature type="domain" description="EGF-like" evidence="13">
    <location>
        <begin position="520"/>
        <end position="555"/>
    </location>
</feature>
<dbReference type="GO" id="GO:0007155">
    <property type="term" value="P:cell adhesion"/>
    <property type="evidence" value="ECO:0007669"/>
    <property type="project" value="InterPro"/>
</dbReference>
<keyword evidence="3 8" id="KW-0479">Metal-binding</keyword>
<dbReference type="AlphaFoldDB" id="A0A5B8MDS3"/>
<evidence type="ECO:0000256" key="3">
    <source>
        <dbReference type="ARBA" id="ARBA00022723"/>
    </source>
</evidence>
<dbReference type="Pfam" id="PF01457">
    <property type="entry name" value="Peptidase_M8"/>
    <property type="match status" value="2"/>
</dbReference>
<feature type="binding site" evidence="8">
    <location>
        <position position="217"/>
    </location>
    <ligand>
        <name>Zn(2+)</name>
        <dbReference type="ChEBI" id="CHEBI:29105"/>
        <note>catalytic</note>
    </ligand>
</feature>
<reference evidence="14 15" key="1">
    <citation type="submission" date="2018-07" db="EMBL/GenBank/DDBJ databases">
        <title>The complete nuclear genome of the prasinophyte Chloropicon primus (CCMP1205).</title>
        <authorList>
            <person name="Pombert J.-F."/>
            <person name="Otis C."/>
            <person name="Turmel M."/>
            <person name="Lemieux C."/>
        </authorList>
    </citation>
    <scope>NUCLEOTIDE SEQUENCE [LARGE SCALE GENOMIC DNA]</scope>
    <source>
        <strain evidence="14 15">CCMP1205</strain>
    </source>
</reference>